<keyword evidence="2 6" id="KW-1015">Disulfide bond</keyword>
<feature type="domain" description="Thioredoxin" evidence="7">
    <location>
        <begin position="1"/>
        <end position="105"/>
    </location>
</feature>
<evidence type="ECO:0000259" key="7">
    <source>
        <dbReference type="PROSITE" id="PS51352"/>
    </source>
</evidence>
<feature type="disulfide bond" description="Redox-active" evidence="6">
    <location>
        <begin position="32"/>
        <end position="35"/>
    </location>
</feature>
<evidence type="ECO:0000256" key="3">
    <source>
        <dbReference type="ARBA" id="ARBA00023284"/>
    </source>
</evidence>
<reference evidence="8" key="1">
    <citation type="journal article" date="2022" name="bioRxiv">
        <title>Sequencing and chromosome-scale assembly of the giantPleurodeles waltlgenome.</title>
        <authorList>
            <person name="Brown T."/>
            <person name="Elewa A."/>
            <person name="Iarovenko S."/>
            <person name="Subramanian E."/>
            <person name="Araus A.J."/>
            <person name="Petzold A."/>
            <person name="Susuki M."/>
            <person name="Suzuki K.-i.T."/>
            <person name="Hayashi T."/>
            <person name="Toyoda A."/>
            <person name="Oliveira C."/>
            <person name="Osipova E."/>
            <person name="Leigh N.D."/>
            <person name="Simon A."/>
            <person name="Yun M.H."/>
        </authorList>
    </citation>
    <scope>NUCLEOTIDE SEQUENCE</scope>
    <source>
        <strain evidence="8">20211129_DDA</strain>
        <tissue evidence="8">Liver</tissue>
    </source>
</reference>
<evidence type="ECO:0000256" key="5">
    <source>
        <dbReference type="PIRSR" id="PIRSR000077-1"/>
    </source>
</evidence>
<organism evidence="8 9">
    <name type="scientific">Pleurodeles waltl</name>
    <name type="common">Iberian ribbed newt</name>
    <dbReference type="NCBI Taxonomy" id="8319"/>
    <lineage>
        <taxon>Eukaryota</taxon>
        <taxon>Metazoa</taxon>
        <taxon>Chordata</taxon>
        <taxon>Craniata</taxon>
        <taxon>Vertebrata</taxon>
        <taxon>Euteleostomi</taxon>
        <taxon>Amphibia</taxon>
        <taxon>Batrachia</taxon>
        <taxon>Caudata</taxon>
        <taxon>Salamandroidea</taxon>
        <taxon>Salamandridae</taxon>
        <taxon>Pleurodelinae</taxon>
        <taxon>Pleurodeles</taxon>
    </lineage>
</organism>
<evidence type="ECO:0000256" key="6">
    <source>
        <dbReference type="PIRSR" id="PIRSR000077-4"/>
    </source>
</evidence>
<evidence type="ECO:0000256" key="1">
    <source>
        <dbReference type="ARBA" id="ARBA00022799"/>
    </source>
</evidence>
<dbReference type="Proteomes" id="UP001066276">
    <property type="component" value="Chromosome 1_1"/>
</dbReference>
<comment type="caution">
    <text evidence="8">The sequence shown here is derived from an EMBL/GenBank/DDBJ whole genome shotgun (WGS) entry which is preliminary data.</text>
</comment>
<dbReference type="InterPro" id="IPR017937">
    <property type="entry name" value="Thioredoxin_CS"/>
</dbReference>
<comment type="similarity">
    <text evidence="4">Belongs to the thioredoxin family.</text>
</comment>
<dbReference type="SUPFAM" id="SSF52833">
    <property type="entry name" value="Thioredoxin-like"/>
    <property type="match status" value="1"/>
</dbReference>
<dbReference type="PRINTS" id="PR00421">
    <property type="entry name" value="THIOREDOXIN"/>
</dbReference>
<dbReference type="InterPro" id="IPR013766">
    <property type="entry name" value="Thioredoxin_domain"/>
</dbReference>
<feature type="active site" description="Nucleophile" evidence="5">
    <location>
        <position position="32"/>
    </location>
</feature>
<dbReference type="Gene3D" id="3.40.30.10">
    <property type="entry name" value="Glutaredoxin"/>
    <property type="match status" value="1"/>
</dbReference>
<sequence>MVRKIRSVAEFDDILARSHSKLVVIDFTATWCGPCRRIAPVFDKFSTEYRGVVFLKVDVDDNPVLAQRYRIEAMPTFIFIKDFKKVASVRGADEAAIRSKLRSLC</sequence>
<keyword evidence="3 6" id="KW-0676">Redox-active center</keyword>
<evidence type="ECO:0000256" key="2">
    <source>
        <dbReference type="ARBA" id="ARBA00023157"/>
    </source>
</evidence>
<name>A0AAV7WV15_PLEWA</name>
<evidence type="ECO:0000313" key="9">
    <source>
        <dbReference type="Proteomes" id="UP001066276"/>
    </source>
</evidence>
<feature type="active site" description="Nucleophile" evidence="5">
    <location>
        <position position="35"/>
    </location>
</feature>
<dbReference type="FunFam" id="3.40.30.10:FF:000245">
    <property type="entry name" value="Thioredoxin"/>
    <property type="match status" value="1"/>
</dbReference>
<gene>
    <name evidence="8" type="ORF">NDU88_005559</name>
</gene>
<dbReference type="PROSITE" id="PS00194">
    <property type="entry name" value="THIOREDOXIN_1"/>
    <property type="match status" value="1"/>
</dbReference>
<keyword evidence="1" id="KW-0702">S-nitrosylation</keyword>
<evidence type="ECO:0000256" key="4">
    <source>
        <dbReference type="PIRNR" id="PIRNR000077"/>
    </source>
</evidence>
<feature type="site" description="Contributes to redox potential value" evidence="5">
    <location>
        <position position="34"/>
    </location>
</feature>
<evidence type="ECO:0000313" key="8">
    <source>
        <dbReference type="EMBL" id="KAJ1217972.1"/>
    </source>
</evidence>
<keyword evidence="9" id="KW-1185">Reference proteome</keyword>
<dbReference type="GO" id="GO:0015035">
    <property type="term" value="F:protein-disulfide reductase activity"/>
    <property type="evidence" value="ECO:0007669"/>
    <property type="project" value="InterPro"/>
</dbReference>
<accession>A0AAV7WV15</accession>
<dbReference type="PIRSF" id="PIRSF000077">
    <property type="entry name" value="Thioredoxin"/>
    <property type="match status" value="1"/>
</dbReference>
<dbReference type="EMBL" id="JANPWB010000001">
    <property type="protein sequence ID" value="KAJ1217972.1"/>
    <property type="molecule type" value="Genomic_DNA"/>
</dbReference>
<dbReference type="AlphaFoldDB" id="A0AAV7WV15"/>
<proteinExistence type="inferred from homology"/>
<protein>
    <recommendedName>
        <fullName evidence="4">Thioredoxin</fullName>
    </recommendedName>
</protein>
<feature type="site" description="Deprotonates C-terminal active site Cys" evidence="5">
    <location>
        <position position="26"/>
    </location>
</feature>
<dbReference type="Pfam" id="PF00085">
    <property type="entry name" value="Thioredoxin"/>
    <property type="match status" value="1"/>
</dbReference>
<dbReference type="InterPro" id="IPR036249">
    <property type="entry name" value="Thioredoxin-like_sf"/>
</dbReference>
<dbReference type="CDD" id="cd02947">
    <property type="entry name" value="TRX_family"/>
    <property type="match status" value="1"/>
</dbReference>
<dbReference type="PANTHER" id="PTHR46115">
    <property type="entry name" value="THIOREDOXIN-LIKE PROTEIN 1"/>
    <property type="match status" value="1"/>
</dbReference>
<dbReference type="PROSITE" id="PS51352">
    <property type="entry name" value="THIOREDOXIN_2"/>
    <property type="match status" value="1"/>
</dbReference>
<dbReference type="InterPro" id="IPR005746">
    <property type="entry name" value="Thioredoxin"/>
</dbReference>
<feature type="site" description="Contributes to redox potential value" evidence="5">
    <location>
        <position position="33"/>
    </location>
</feature>